<dbReference type="InterPro" id="IPR051829">
    <property type="entry name" value="Multiheme_Cytochr_ET"/>
</dbReference>
<proteinExistence type="predicted"/>
<accession>A0ABX1NNL6</accession>
<dbReference type="Pfam" id="PF09699">
    <property type="entry name" value="Paired_CXXCH_1"/>
    <property type="match status" value="2"/>
</dbReference>
<dbReference type="PANTHER" id="PTHR35038:SF6">
    <property type="entry name" value="SURFACE LOCALIZED DECAHEME CYTOCHROME C LIPOPROTEIN"/>
    <property type="match status" value="1"/>
</dbReference>
<evidence type="ECO:0000256" key="1">
    <source>
        <dbReference type="ARBA" id="ARBA00022729"/>
    </source>
</evidence>
<comment type="caution">
    <text evidence="4">The sequence shown here is derived from an EMBL/GenBank/DDBJ whole genome shotgun (WGS) entry which is preliminary data.</text>
</comment>
<evidence type="ECO:0000313" key="5">
    <source>
        <dbReference type="Proteomes" id="UP000634522"/>
    </source>
</evidence>
<reference evidence="4 5" key="1">
    <citation type="submission" date="2019-12" db="EMBL/GenBank/DDBJ databases">
        <title>Comparative genomics gives insights into the taxonomy of the Azoarcus-Aromatoleum group and reveals separate origins of nif in the plant-associated Azoarcus and non-plant-associated Aromatoleum sub-groups.</title>
        <authorList>
            <person name="Lafos M."/>
            <person name="Maluk M."/>
            <person name="Batista M."/>
            <person name="Junghare M."/>
            <person name="Carmona M."/>
            <person name="Faoro H."/>
            <person name="Cruz L.M."/>
            <person name="Battistoni F."/>
            <person name="De Souza E."/>
            <person name="Pedrosa F."/>
            <person name="Chen W.-M."/>
            <person name="Poole P.S."/>
            <person name="Dixon R.A."/>
            <person name="James E.K."/>
        </authorList>
    </citation>
    <scope>NUCLEOTIDE SEQUENCE [LARGE SCALE GENOMIC DNA]</scope>
    <source>
        <strain evidence="4 5">T</strain>
    </source>
</reference>
<feature type="domain" description="Doubled CXXCH motif" evidence="3">
    <location>
        <begin position="676"/>
        <end position="733"/>
    </location>
</feature>
<keyword evidence="1" id="KW-0732">Signal</keyword>
<feature type="region of interest" description="Disordered" evidence="2">
    <location>
        <begin position="844"/>
        <end position="873"/>
    </location>
</feature>
<feature type="domain" description="Doubled CXXCH motif" evidence="3">
    <location>
        <begin position="266"/>
        <end position="311"/>
    </location>
</feature>
<dbReference type="Proteomes" id="UP000634522">
    <property type="component" value="Unassembled WGS sequence"/>
</dbReference>
<dbReference type="PANTHER" id="PTHR35038">
    <property type="entry name" value="DISSIMILATORY SULFITE REDUCTASE SIRA"/>
    <property type="match status" value="1"/>
</dbReference>
<organism evidence="4 5">
    <name type="scientific">Aromatoleum toluolicum</name>
    <dbReference type="NCBI Taxonomy" id="90060"/>
    <lineage>
        <taxon>Bacteria</taxon>
        <taxon>Pseudomonadati</taxon>
        <taxon>Pseudomonadota</taxon>
        <taxon>Betaproteobacteria</taxon>
        <taxon>Rhodocyclales</taxon>
        <taxon>Rhodocyclaceae</taxon>
        <taxon>Aromatoleum</taxon>
    </lineage>
</organism>
<dbReference type="SUPFAM" id="SSF48695">
    <property type="entry name" value="Multiheme cytochromes"/>
    <property type="match status" value="3"/>
</dbReference>
<dbReference type="InterPro" id="IPR010177">
    <property type="entry name" value="Paired_CXXCH_1"/>
</dbReference>
<dbReference type="InterPro" id="IPR036280">
    <property type="entry name" value="Multihaem_cyt_sf"/>
</dbReference>
<evidence type="ECO:0000259" key="3">
    <source>
        <dbReference type="Pfam" id="PF09699"/>
    </source>
</evidence>
<keyword evidence="5" id="KW-1185">Reference proteome</keyword>
<name>A0ABX1NNL6_9RHOO</name>
<sequence>MNEPINDGPSIGQPPARNSRASATAVSAVRHAGHTPHRVVATRHWVRALQRTALALLAIACITPASAQQSKIANTKHNLSTSGSGTVKANTESQICVFCHTPHAANASAPAPLWNRELSNATYTPYTSNSLDAQTIFGALSQPGGSSKLCLSCHDGTMAIGTVGVLGGNTNVSVTMSGTDAGKMPAGPQGATSGFTRNLGVDLRNDHPISFTFNDTLAAADGELRRMDAQQRHPPASGSVIGIRGPGLKPLLPLQPTGTAGAGQVQCTTCHDPHLDVSKFLRLNRFQSANPAGGAFNAASDQICLGCHDKLGTAWSQSSHASQTIADEQYKTDSANRREFPTTTQVWQAACLNCHDTHAVQGTRRLLREGVSGATGGTGVGSFMTGSSAAPNTVSAIEQTCYQCHTTAGESIIGTATGTVPNIKTDFSLLRHMPITTAEQKSGVESHDIKDRNFAENRETLGQIDVNNRHAECTDCHNPHRVTRNSVFNLTGTDQRTHVPGGTNGNIASGALRGTFGVEPVYGARSFFALPNSFTEKSGDGGQGAATAVTSPWVTREYQVCLKCHSDFGYPDDNVYPSGIRRPELGAPGTPSGSAVTERNSYTRYTNQAREFQAPITHQGAPGSVGTDAGAGYNTNNHRSWHPVMASTGRTTSLRNNASANSWLAPWNTSVGTNTMHCTDCHGNATAAGTITPTSPNPWGPHGSTNNFLLKGPYNSSSGSPDTGALCFKCHATVYANGGGTTGFRGGGRGDLHSYHREKIGSMRCNWCHVAVPHGWKNKSFLVNLNDVGAEAGQVGSKEVATNGNSSNYSEGPYYRRAKLKIVNFRQNSDWSDTDCGSAGKAVGDRIANSQGGTSNTSGTGKDWMTNTCSNPP</sequence>
<gene>
    <name evidence="4" type="ORF">GPA27_26185</name>
</gene>
<evidence type="ECO:0000313" key="4">
    <source>
        <dbReference type="EMBL" id="NMG00876.1"/>
    </source>
</evidence>
<feature type="compositionally biased region" description="Low complexity" evidence="2">
    <location>
        <begin position="849"/>
        <end position="861"/>
    </location>
</feature>
<dbReference type="Gene3D" id="1.10.1130.10">
    <property type="entry name" value="Flavocytochrome C3, Chain A"/>
    <property type="match status" value="1"/>
</dbReference>
<evidence type="ECO:0000256" key="2">
    <source>
        <dbReference type="SAM" id="MobiDB-lite"/>
    </source>
</evidence>
<protein>
    <recommendedName>
        <fullName evidence="3">Doubled CXXCH motif domain-containing protein</fullName>
    </recommendedName>
</protein>
<dbReference type="EMBL" id="WTVS01000106">
    <property type="protein sequence ID" value="NMG00876.1"/>
    <property type="molecule type" value="Genomic_DNA"/>
</dbReference>
<feature type="region of interest" description="Disordered" evidence="2">
    <location>
        <begin position="1"/>
        <end position="23"/>
    </location>
</feature>